<comment type="caution">
    <text evidence="1">The sequence shown here is derived from an EMBL/GenBank/DDBJ whole genome shotgun (WGS) entry which is preliminary data.</text>
</comment>
<dbReference type="InterPro" id="IPR036388">
    <property type="entry name" value="WH-like_DNA-bd_sf"/>
</dbReference>
<organism evidence="1 2">
    <name type="scientific">Tessaracoccus flavescens</name>
    <dbReference type="NCBI Taxonomy" id="399497"/>
    <lineage>
        <taxon>Bacteria</taxon>
        <taxon>Bacillati</taxon>
        <taxon>Actinomycetota</taxon>
        <taxon>Actinomycetes</taxon>
        <taxon>Propionibacteriales</taxon>
        <taxon>Propionibacteriaceae</taxon>
        <taxon>Tessaracoccus</taxon>
    </lineage>
</organism>
<dbReference type="InterPro" id="IPR011991">
    <property type="entry name" value="ArsR-like_HTH"/>
</dbReference>
<sequence>MGTANHGLGPTRARVLALLQSAGGPMSITDIADRLDMHKNSARFHLDSLVKAGYAERRSESTGHQGRPPMMYSGTQAAPSLSNLHLIELTEVLIETFVTPQADHLERAESAGALWGGKVESPTSTDPDGVIHELAGHMGKRGFVTTHEENELVFTRCPFRNIMSKEQLPVVCRLHQGMLDSYVADTDVDAGRIAVGPKQCRVAFDTSAEAVAS</sequence>
<reference evidence="1" key="2">
    <citation type="submission" date="2021-09" db="EMBL/GenBank/DDBJ databases">
        <authorList>
            <person name="Gilroy R."/>
        </authorList>
    </citation>
    <scope>NUCLEOTIDE SEQUENCE</scope>
    <source>
        <strain evidence="1">ChiGjej3B3-7470</strain>
    </source>
</reference>
<gene>
    <name evidence="1" type="ORF">K8V15_04735</name>
</gene>
<evidence type="ECO:0000313" key="2">
    <source>
        <dbReference type="Proteomes" id="UP000712713"/>
    </source>
</evidence>
<dbReference type="SUPFAM" id="SSF46785">
    <property type="entry name" value="Winged helix' DNA-binding domain"/>
    <property type="match status" value="1"/>
</dbReference>
<protein>
    <submittedName>
        <fullName evidence="1">Helix-turn-helix domain-containing protein</fullName>
    </submittedName>
</protein>
<reference evidence="1" key="1">
    <citation type="journal article" date="2021" name="PeerJ">
        <title>Extensive microbial diversity within the chicken gut microbiome revealed by metagenomics and culture.</title>
        <authorList>
            <person name="Gilroy R."/>
            <person name="Ravi A."/>
            <person name="Getino M."/>
            <person name="Pursley I."/>
            <person name="Horton D.L."/>
            <person name="Alikhan N.F."/>
            <person name="Baker D."/>
            <person name="Gharbi K."/>
            <person name="Hall N."/>
            <person name="Watson M."/>
            <person name="Adriaenssens E.M."/>
            <person name="Foster-Nyarko E."/>
            <person name="Jarju S."/>
            <person name="Secka A."/>
            <person name="Antonio M."/>
            <person name="Oren A."/>
            <person name="Chaudhuri R.R."/>
            <person name="La Ragione R."/>
            <person name="Hildebrand F."/>
            <person name="Pallen M.J."/>
        </authorList>
    </citation>
    <scope>NUCLEOTIDE SEQUENCE</scope>
    <source>
        <strain evidence="1">ChiGjej3B3-7470</strain>
    </source>
</reference>
<name>A0A921EMF9_9ACTN</name>
<proteinExistence type="predicted"/>
<dbReference type="Gene3D" id="1.10.10.10">
    <property type="entry name" value="Winged helix-like DNA-binding domain superfamily/Winged helix DNA-binding domain"/>
    <property type="match status" value="1"/>
</dbReference>
<accession>A0A921EMF9</accession>
<dbReference type="Proteomes" id="UP000712713">
    <property type="component" value="Unassembled WGS sequence"/>
</dbReference>
<dbReference type="Pfam" id="PF12840">
    <property type="entry name" value="HTH_20"/>
    <property type="match status" value="1"/>
</dbReference>
<dbReference type="EMBL" id="DYZF01000118">
    <property type="protein sequence ID" value="HJE51272.1"/>
    <property type="molecule type" value="Genomic_DNA"/>
</dbReference>
<evidence type="ECO:0000313" key="1">
    <source>
        <dbReference type="EMBL" id="HJE51272.1"/>
    </source>
</evidence>
<dbReference type="AlphaFoldDB" id="A0A921EMF9"/>
<dbReference type="CDD" id="cd00090">
    <property type="entry name" value="HTH_ARSR"/>
    <property type="match status" value="1"/>
</dbReference>
<dbReference type="InterPro" id="IPR036390">
    <property type="entry name" value="WH_DNA-bd_sf"/>
</dbReference>